<dbReference type="Gene3D" id="1.10.8.140">
    <property type="entry name" value="PDCD5-like"/>
    <property type="match status" value="1"/>
</dbReference>
<reference evidence="3" key="1">
    <citation type="journal article" date="2014" name="Genome Biol. Evol.">
        <title>Pangenome evidence for extensive interdomain horizontal transfer affecting lineage core and shell genes in uncultured planktonic thaumarchaeota and euryarchaeota.</title>
        <authorList>
            <person name="Deschamps P."/>
            <person name="Zivanovic Y."/>
            <person name="Moreira D."/>
            <person name="Rodriguez-Valera F."/>
            <person name="Lopez-Garcia P."/>
        </authorList>
    </citation>
    <scope>NUCLEOTIDE SEQUENCE</scope>
</reference>
<evidence type="ECO:0000313" key="3">
    <source>
        <dbReference type="EMBL" id="AIF12380.1"/>
    </source>
</evidence>
<comment type="similarity">
    <text evidence="1">Belongs to the PDCD5 family.</text>
</comment>
<evidence type="ECO:0000256" key="2">
    <source>
        <dbReference type="SAM" id="Coils"/>
    </source>
</evidence>
<dbReference type="InterPro" id="IPR002836">
    <property type="entry name" value="PDCD5-like"/>
</dbReference>
<organism evidence="3">
    <name type="scientific">uncultured marine thaumarchaeote KM3_55_F05</name>
    <dbReference type="NCBI Taxonomy" id="1456198"/>
    <lineage>
        <taxon>Archaea</taxon>
        <taxon>Nitrososphaerota</taxon>
        <taxon>environmental samples</taxon>
    </lineage>
</organism>
<keyword evidence="2" id="KW-0175">Coiled coil</keyword>
<dbReference type="EMBL" id="KF900944">
    <property type="protein sequence ID" value="AIF12380.1"/>
    <property type="molecule type" value="Genomic_DNA"/>
</dbReference>
<accession>A0A075HB06</accession>
<dbReference type="AlphaFoldDB" id="A0A075HB06"/>
<sequence>MGADDKDLERLTAKKLQELKRRAVALENAAKVSSSATPTERTPRDVLVRRLYDRGLEVLETAETFYPTQTALVVKKLAELVNKGDIKERISGGELLSLFRSIGLRIRVPTSINIEKHGKSVPLGDRLKITD</sequence>
<dbReference type="Pfam" id="PF01984">
    <property type="entry name" value="dsDNA_bind"/>
    <property type="match status" value="1"/>
</dbReference>
<evidence type="ECO:0000256" key="1">
    <source>
        <dbReference type="ARBA" id="ARBA00010490"/>
    </source>
</evidence>
<dbReference type="GO" id="GO:0003677">
    <property type="term" value="F:DNA binding"/>
    <property type="evidence" value="ECO:0007669"/>
    <property type="project" value="InterPro"/>
</dbReference>
<name>A0A075HB06_9ARCH</name>
<proteinExistence type="inferred from homology"/>
<dbReference type="InterPro" id="IPR036883">
    <property type="entry name" value="PDCD5-like_sf"/>
</dbReference>
<feature type="coiled-coil region" evidence="2">
    <location>
        <begin position="9"/>
        <end position="36"/>
    </location>
</feature>
<protein>
    <submittedName>
        <fullName evidence="3">Uncharacterized protein</fullName>
    </submittedName>
</protein>